<keyword evidence="36" id="KW-1185">Reference proteome</keyword>
<evidence type="ECO:0000256" key="19">
    <source>
        <dbReference type="ARBA" id="ARBA00048322"/>
    </source>
</evidence>
<evidence type="ECO:0000256" key="29">
    <source>
        <dbReference type="PIRSR" id="PIRSR036492-1"/>
    </source>
</evidence>
<evidence type="ECO:0000256" key="28">
    <source>
        <dbReference type="PIRNR" id="PIRNR036492"/>
    </source>
</evidence>
<evidence type="ECO:0000256" key="9">
    <source>
        <dbReference type="ARBA" id="ARBA00022848"/>
    </source>
</evidence>
<keyword evidence="13" id="KW-0443">Lipid metabolism</keyword>
<feature type="transmembrane region" description="Helical" evidence="33">
    <location>
        <begin position="459"/>
        <end position="478"/>
    </location>
</feature>
<protein>
    <recommendedName>
        <fullName evidence="28">Aldehyde dehydrogenase</fullName>
    </recommendedName>
</protein>
<feature type="active site" evidence="29 30">
    <location>
        <position position="248"/>
    </location>
</feature>
<dbReference type="GO" id="GO:0006631">
    <property type="term" value="P:fatty acid metabolic process"/>
    <property type="evidence" value="ECO:0007669"/>
    <property type="project" value="UniProtKB-KW"/>
</dbReference>
<comment type="subcellular location">
    <subcellularLocation>
        <location evidence="1">Endoplasmic reticulum membrane</location>
        <topology evidence="1">Single-pass membrane protein</topology>
        <orientation evidence="1">Cytoplasmic side</orientation>
    </subcellularLocation>
    <subcellularLocation>
        <location evidence="2">Microsome membrane</location>
    </subcellularLocation>
</comment>
<dbReference type="FunFam" id="3.40.309.10:FF:000003">
    <property type="entry name" value="Aldehyde dehydrogenase"/>
    <property type="match status" value="1"/>
</dbReference>
<evidence type="ECO:0000256" key="12">
    <source>
        <dbReference type="ARBA" id="ARBA00023027"/>
    </source>
</evidence>
<comment type="catalytic activity">
    <reaction evidence="25">
        <text>decanal + NAD(+) + H2O = decanoate + NADH + 2 H(+)</text>
        <dbReference type="Rhea" id="RHEA:44104"/>
        <dbReference type="ChEBI" id="CHEBI:15377"/>
        <dbReference type="ChEBI" id="CHEBI:15378"/>
        <dbReference type="ChEBI" id="CHEBI:27689"/>
        <dbReference type="ChEBI" id="CHEBI:31457"/>
        <dbReference type="ChEBI" id="CHEBI:57540"/>
        <dbReference type="ChEBI" id="CHEBI:57945"/>
    </reaction>
</comment>
<keyword evidence="8" id="KW-0276">Fatty acid metabolism</keyword>
<dbReference type="GO" id="GO:0004028">
    <property type="term" value="F:3-chloroallyl aldehyde dehydrogenase activity"/>
    <property type="evidence" value="ECO:0007669"/>
    <property type="project" value="TreeGrafter"/>
</dbReference>
<feature type="active site" evidence="29">
    <location>
        <position position="282"/>
    </location>
</feature>
<feature type="compositionally biased region" description="Basic residues" evidence="32">
    <location>
        <begin position="1"/>
        <end position="11"/>
    </location>
</feature>
<evidence type="ECO:0000256" key="32">
    <source>
        <dbReference type="SAM" id="MobiDB-lite"/>
    </source>
</evidence>
<comment type="catalytic activity">
    <reaction evidence="15">
        <text>2,6,10,14-tetramethylpentadecanal + NAD(+) + H2O = 2,6,10,14-tetramethylpentadecanoate + NADH + 2 H(+)</text>
        <dbReference type="Rhea" id="RHEA:44016"/>
        <dbReference type="ChEBI" id="CHEBI:15377"/>
        <dbReference type="ChEBI" id="CHEBI:15378"/>
        <dbReference type="ChEBI" id="CHEBI:49189"/>
        <dbReference type="ChEBI" id="CHEBI:57540"/>
        <dbReference type="ChEBI" id="CHEBI:57945"/>
        <dbReference type="ChEBI" id="CHEBI:77268"/>
    </reaction>
</comment>
<name>A0AAW0MNA5_9GOBI</name>
<feature type="domain" description="Aldehyde dehydrogenase" evidence="34">
    <location>
        <begin position="43"/>
        <end position="381"/>
    </location>
</feature>
<accession>A0AAW0MNA5</accession>
<feature type="region of interest" description="Disordered" evidence="32">
    <location>
        <begin position="1"/>
        <end position="43"/>
    </location>
</feature>
<evidence type="ECO:0000256" key="17">
    <source>
        <dbReference type="ARBA" id="ARBA00047920"/>
    </source>
</evidence>
<evidence type="ECO:0000256" key="7">
    <source>
        <dbReference type="ARBA" id="ARBA00022824"/>
    </source>
</evidence>
<keyword evidence="7" id="KW-0256">Endoplasmic reticulum</keyword>
<dbReference type="PIRSF" id="PIRSF036492">
    <property type="entry name" value="ALDH"/>
    <property type="match status" value="1"/>
</dbReference>
<evidence type="ECO:0000256" key="22">
    <source>
        <dbReference type="ARBA" id="ARBA00048806"/>
    </source>
</evidence>
<evidence type="ECO:0000256" key="31">
    <source>
        <dbReference type="RuleBase" id="RU003345"/>
    </source>
</evidence>
<evidence type="ECO:0000256" key="18">
    <source>
        <dbReference type="ARBA" id="ARBA00047959"/>
    </source>
</evidence>
<evidence type="ECO:0000256" key="1">
    <source>
        <dbReference type="ARBA" id="ARBA00004131"/>
    </source>
</evidence>
<evidence type="ECO:0000256" key="20">
    <source>
        <dbReference type="ARBA" id="ARBA00048607"/>
    </source>
</evidence>
<comment type="catalytic activity">
    <reaction evidence="27">
        <text>an aldehyde + NAD(+) + H2O = a carboxylate + NADH + 2 H(+)</text>
        <dbReference type="Rhea" id="RHEA:16185"/>
        <dbReference type="ChEBI" id="CHEBI:15377"/>
        <dbReference type="ChEBI" id="CHEBI:15378"/>
        <dbReference type="ChEBI" id="CHEBI:17478"/>
        <dbReference type="ChEBI" id="CHEBI:29067"/>
        <dbReference type="ChEBI" id="CHEBI:57540"/>
        <dbReference type="ChEBI" id="CHEBI:57945"/>
        <dbReference type="EC" id="1.2.1.3"/>
    </reaction>
</comment>
<keyword evidence="12" id="KW-0520">NAD</keyword>
<dbReference type="EMBL" id="JBBPFD010000021">
    <property type="protein sequence ID" value="KAK7882218.1"/>
    <property type="molecule type" value="Genomic_DNA"/>
</dbReference>
<dbReference type="InterPro" id="IPR029510">
    <property type="entry name" value="Ald_DH_CS_GLU"/>
</dbReference>
<comment type="subunit">
    <text evidence="4">Homodimer.</text>
</comment>
<evidence type="ECO:0000313" key="36">
    <source>
        <dbReference type="Proteomes" id="UP001460270"/>
    </source>
</evidence>
<dbReference type="InterPro" id="IPR016162">
    <property type="entry name" value="Ald_DH_N"/>
</dbReference>
<evidence type="ECO:0000256" key="27">
    <source>
        <dbReference type="ARBA" id="ARBA00049194"/>
    </source>
</evidence>
<comment type="catalytic activity">
    <reaction evidence="21">
        <text>octadecanal + NAD(+) + H2O = octadecanoate + NADH + 2 H(+)</text>
        <dbReference type="Rhea" id="RHEA:44020"/>
        <dbReference type="ChEBI" id="CHEBI:15377"/>
        <dbReference type="ChEBI" id="CHEBI:15378"/>
        <dbReference type="ChEBI" id="CHEBI:17034"/>
        <dbReference type="ChEBI" id="CHEBI:25629"/>
        <dbReference type="ChEBI" id="CHEBI:57540"/>
        <dbReference type="ChEBI" id="CHEBI:57945"/>
    </reaction>
</comment>
<comment type="similarity">
    <text evidence="3 28 31">Belongs to the aldehyde dehydrogenase family.</text>
</comment>
<reference evidence="36" key="1">
    <citation type="submission" date="2024-04" db="EMBL/GenBank/DDBJ databases">
        <title>Salinicola lusitanus LLJ914,a marine bacterium isolated from the Okinawa Trough.</title>
        <authorList>
            <person name="Li J."/>
        </authorList>
    </citation>
    <scope>NUCLEOTIDE SEQUENCE [LARGE SCALE GENOMIC DNA]</scope>
</reference>
<dbReference type="FunFam" id="3.40.605.10:FF:000004">
    <property type="entry name" value="Aldehyde dehydrogenase"/>
    <property type="match status" value="1"/>
</dbReference>
<comment type="catalytic activity">
    <reaction evidence="18">
        <text>tetradecanal + NAD(+) + H2O = tetradecanoate + NADH + 2 H(+)</text>
        <dbReference type="Rhea" id="RHEA:44172"/>
        <dbReference type="ChEBI" id="CHEBI:15377"/>
        <dbReference type="ChEBI" id="CHEBI:15378"/>
        <dbReference type="ChEBI" id="CHEBI:30807"/>
        <dbReference type="ChEBI" id="CHEBI:57540"/>
        <dbReference type="ChEBI" id="CHEBI:57945"/>
        <dbReference type="ChEBI" id="CHEBI:84067"/>
    </reaction>
</comment>
<evidence type="ECO:0000256" key="25">
    <source>
        <dbReference type="ARBA" id="ARBA00048972"/>
    </source>
</evidence>
<evidence type="ECO:0000256" key="15">
    <source>
        <dbReference type="ARBA" id="ARBA00047498"/>
    </source>
</evidence>
<evidence type="ECO:0000256" key="24">
    <source>
        <dbReference type="ARBA" id="ARBA00048895"/>
    </source>
</evidence>
<dbReference type="Pfam" id="PF00171">
    <property type="entry name" value="Aldedh"/>
    <property type="match status" value="1"/>
</dbReference>
<keyword evidence="5" id="KW-0597">Phosphoprotein</keyword>
<dbReference type="GO" id="GO:0006081">
    <property type="term" value="P:aldehyde metabolic process"/>
    <property type="evidence" value="ECO:0007669"/>
    <property type="project" value="InterPro"/>
</dbReference>
<comment type="catalytic activity">
    <reaction evidence="24">
        <text>a fatty aldehyde + NAD(+) + H2O = a fatty acid + NADH + 2 H(+)</text>
        <dbReference type="Rhea" id="RHEA:49832"/>
        <dbReference type="ChEBI" id="CHEBI:15377"/>
        <dbReference type="ChEBI" id="CHEBI:15378"/>
        <dbReference type="ChEBI" id="CHEBI:28868"/>
        <dbReference type="ChEBI" id="CHEBI:35746"/>
        <dbReference type="ChEBI" id="CHEBI:57540"/>
        <dbReference type="ChEBI" id="CHEBI:57945"/>
    </reaction>
</comment>
<evidence type="ECO:0000256" key="11">
    <source>
        <dbReference type="ARBA" id="ARBA00023002"/>
    </source>
</evidence>
<evidence type="ECO:0000256" key="5">
    <source>
        <dbReference type="ARBA" id="ARBA00022553"/>
    </source>
</evidence>
<dbReference type="PANTHER" id="PTHR43570">
    <property type="entry name" value="ALDEHYDE DEHYDROGENASE"/>
    <property type="match status" value="1"/>
</dbReference>
<evidence type="ECO:0000256" key="3">
    <source>
        <dbReference type="ARBA" id="ARBA00009986"/>
    </source>
</evidence>
<dbReference type="GO" id="GO:0005789">
    <property type="term" value="C:endoplasmic reticulum membrane"/>
    <property type="evidence" value="ECO:0007669"/>
    <property type="project" value="UniProtKB-SubCell"/>
</dbReference>
<evidence type="ECO:0000256" key="26">
    <source>
        <dbReference type="ARBA" id="ARBA00049148"/>
    </source>
</evidence>
<evidence type="ECO:0000256" key="30">
    <source>
        <dbReference type="PROSITE-ProRule" id="PRU10007"/>
    </source>
</evidence>
<keyword evidence="11 28" id="KW-0560">Oxidoreductase</keyword>
<evidence type="ECO:0000256" key="13">
    <source>
        <dbReference type="ARBA" id="ARBA00023098"/>
    </source>
</evidence>
<evidence type="ECO:0000259" key="34">
    <source>
        <dbReference type="Pfam" id="PF00171"/>
    </source>
</evidence>
<gene>
    <name evidence="35" type="ORF">WMY93_028392</name>
</gene>
<comment type="catalytic activity">
    <reaction evidence="20">
        <text>22-oxodocosanoate + NAD(+) + H2O = docosanedioate + NADH + 2 H(+)</text>
        <dbReference type="Rhea" id="RHEA:39015"/>
        <dbReference type="ChEBI" id="CHEBI:15377"/>
        <dbReference type="ChEBI" id="CHEBI:15378"/>
        <dbReference type="ChEBI" id="CHEBI:57540"/>
        <dbReference type="ChEBI" id="CHEBI:57945"/>
        <dbReference type="ChEBI" id="CHEBI:76298"/>
        <dbReference type="ChEBI" id="CHEBI:76299"/>
    </reaction>
</comment>
<dbReference type="Gene3D" id="3.40.309.10">
    <property type="entry name" value="Aldehyde Dehydrogenase, Chain A, domain 2"/>
    <property type="match status" value="1"/>
</dbReference>
<dbReference type="PROSITE" id="PS00687">
    <property type="entry name" value="ALDEHYDE_DEHYDR_GLU"/>
    <property type="match status" value="1"/>
</dbReference>
<comment type="catalytic activity">
    <reaction evidence="22">
        <text>octanal + NAD(+) + H2O = octanoate + NADH + 2 H(+)</text>
        <dbReference type="Rhea" id="RHEA:44100"/>
        <dbReference type="ChEBI" id="CHEBI:15377"/>
        <dbReference type="ChEBI" id="CHEBI:15378"/>
        <dbReference type="ChEBI" id="CHEBI:17935"/>
        <dbReference type="ChEBI" id="CHEBI:25646"/>
        <dbReference type="ChEBI" id="CHEBI:57540"/>
        <dbReference type="ChEBI" id="CHEBI:57945"/>
    </reaction>
</comment>
<sequence length="485" mass="55196">MVGTRSKNRRKPDKELKEESEDEHVHSYPPFNNKNNQEMSREELAVQRAREAFRSGKTRPLEFRKQQLKNLLRFFTERKAEIADSVKRDLGKSERGTELFEILGCEGEVHLALEQLSEWAAPRPVEKTLLTLSDQAYVRPEPLGVVLIIGAWNYPWAVTLQPLVGAIAAGNAAIIKPSEVSSNTAKTMEELLPQYLDKDLFPVVSGGVSETQELLRQRFDHIFYTGSSSVGRLVMEAAAVHLTPVTLELGGKSPCYVDRNCDLAVACRRITWGKFVNCGQTCIAPDYVLCEPSVQSRVVDEMRKCIKEFYTEQPLHFEDYGRIINHRHFDRIVGLMEGGCVALGGDCDKKNNYIAPTVLQDVSADSKVMQEEIFGPAIQFINDREKPLVIYVFSNDKKWDGLLQRKHTFDRLSHLRSCLIKSLRMESVNSMRYPPHTQRKMSWARLLMLKISLKTIRRVTLAGMLVGLATFVIQRFLLKPNQSRV</sequence>
<dbReference type="SUPFAM" id="SSF53720">
    <property type="entry name" value="ALDH-like"/>
    <property type="match status" value="1"/>
</dbReference>
<proteinExistence type="inferred from homology"/>
<evidence type="ECO:0000256" key="14">
    <source>
        <dbReference type="ARBA" id="ARBA00023136"/>
    </source>
</evidence>
<dbReference type="Gene3D" id="3.40.605.10">
    <property type="entry name" value="Aldehyde Dehydrogenase, Chain A, domain 1"/>
    <property type="match status" value="2"/>
</dbReference>
<evidence type="ECO:0000256" key="2">
    <source>
        <dbReference type="ARBA" id="ARBA00004524"/>
    </source>
</evidence>
<dbReference type="PANTHER" id="PTHR43570:SF9">
    <property type="entry name" value="ALDEHYDE DEHYDROGENASE FAMILY 3 MEMBER A2"/>
    <property type="match status" value="1"/>
</dbReference>
<dbReference type="InterPro" id="IPR015590">
    <property type="entry name" value="Aldehyde_DH_dom"/>
</dbReference>
<comment type="caution">
    <text evidence="35">The sequence shown here is derived from an EMBL/GenBank/DDBJ whole genome shotgun (WGS) entry which is preliminary data.</text>
</comment>
<dbReference type="AlphaFoldDB" id="A0AAW0MNA5"/>
<dbReference type="InterPro" id="IPR016160">
    <property type="entry name" value="Ald_DH_CS_CYS"/>
</dbReference>
<keyword evidence="10 33" id="KW-1133">Transmembrane helix</keyword>
<dbReference type="Proteomes" id="UP001460270">
    <property type="component" value="Unassembled WGS sequence"/>
</dbReference>
<evidence type="ECO:0000256" key="10">
    <source>
        <dbReference type="ARBA" id="ARBA00022989"/>
    </source>
</evidence>
<comment type="catalytic activity">
    <reaction evidence="16">
        <text>heptanal + NAD(+) + H2O = heptanoate + NADH + 2 H(+)</text>
        <dbReference type="Rhea" id="RHEA:44108"/>
        <dbReference type="ChEBI" id="CHEBI:15377"/>
        <dbReference type="ChEBI" id="CHEBI:15378"/>
        <dbReference type="ChEBI" id="CHEBI:32362"/>
        <dbReference type="ChEBI" id="CHEBI:34787"/>
        <dbReference type="ChEBI" id="CHEBI:57540"/>
        <dbReference type="ChEBI" id="CHEBI:57945"/>
    </reaction>
</comment>
<comment type="catalytic activity">
    <reaction evidence="23">
        <text>(2E)-hexadecenal + NAD(+) + H2O = (E)-hexadec-2-enoate + NADH + 2 H(+)</text>
        <dbReference type="Rhea" id="RHEA:36135"/>
        <dbReference type="ChEBI" id="CHEBI:15377"/>
        <dbReference type="ChEBI" id="CHEBI:15378"/>
        <dbReference type="ChEBI" id="CHEBI:17585"/>
        <dbReference type="ChEBI" id="CHEBI:57540"/>
        <dbReference type="ChEBI" id="CHEBI:57945"/>
        <dbReference type="ChEBI" id="CHEBI:72745"/>
    </reaction>
</comment>
<evidence type="ECO:0000313" key="35">
    <source>
        <dbReference type="EMBL" id="KAK7882218.1"/>
    </source>
</evidence>
<evidence type="ECO:0000256" key="23">
    <source>
        <dbReference type="ARBA" id="ARBA00048826"/>
    </source>
</evidence>
<evidence type="ECO:0000256" key="33">
    <source>
        <dbReference type="SAM" id="Phobius"/>
    </source>
</evidence>
<dbReference type="PROSITE" id="PS00070">
    <property type="entry name" value="ALDEHYDE_DEHYDR_CYS"/>
    <property type="match status" value="1"/>
</dbReference>
<comment type="catalytic activity">
    <reaction evidence="17">
        <text>(2E,6E)-farnesal + NAD(+) + H2O = (2E,6E)-farnesoate + NADH + 2 H(+)</text>
        <dbReference type="Rhea" id="RHEA:24216"/>
        <dbReference type="ChEBI" id="CHEBI:15377"/>
        <dbReference type="ChEBI" id="CHEBI:15378"/>
        <dbReference type="ChEBI" id="CHEBI:15894"/>
        <dbReference type="ChEBI" id="CHEBI:57540"/>
        <dbReference type="ChEBI" id="CHEBI:57945"/>
        <dbReference type="ChEBI" id="CHEBI:83276"/>
        <dbReference type="EC" id="1.2.1.94"/>
    </reaction>
</comment>
<evidence type="ECO:0000256" key="21">
    <source>
        <dbReference type="ARBA" id="ARBA00048648"/>
    </source>
</evidence>
<dbReference type="GO" id="GO:0120553">
    <property type="term" value="F:farnesal dehydrogenase (NAD+) activity"/>
    <property type="evidence" value="ECO:0007669"/>
    <property type="project" value="UniProtKB-EC"/>
</dbReference>
<evidence type="ECO:0000256" key="16">
    <source>
        <dbReference type="ARBA" id="ARBA00047531"/>
    </source>
</evidence>
<keyword evidence="6 33" id="KW-0812">Transmembrane</keyword>
<organism evidence="35 36">
    <name type="scientific">Mugilogobius chulae</name>
    <name type="common">yellowstripe goby</name>
    <dbReference type="NCBI Taxonomy" id="88201"/>
    <lineage>
        <taxon>Eukaryota</taxon>
        <taxon>Metazoa</taxon>
        <taxon>Chordata</taxon>
        <taxon>Craniata</taxon>
        <taxon>Vertebrata</taxon>
        <taxon>Euteleostomi</taxon>
        <taxon>Actinopterygii</taxon>
        <taxon>Neopterygii</taxon>
        <taxon>Teleostei</taxon>
        <taxon>Neoteleostei</taxon>
        <taxon>Acanthomorphata</taxon>
        <taxon>Gobiaria</taxon>
        <taxon>Gobiiformes</taxon>
        <taxon>Gobioidei</taxon>
        <taxon>Gobiidae</taxon>
        <taxon>Gobionellinae</taxon>
        <taxon>Mugilogobius</taxon>
    </lineage>
</organism>
<keyword evidence="9" id="KW-0492">Microsome</keyword>
<evidence type="ECO:0000256" key="8">
    <source>
        <dbReference type="ARBA" id="ARBA00022832"/>
    </source>
</evidence>
<evidence type="ECO:0000256" key="6">
    <source>
        <dbReference type="ARBA" id="ARBA00022692"/>
    </source>
</evidence>
<dbReference type="InterPro" id="IPR016163">
    <property type="entry name" value="Ald_DH_C"/>
</dbReference>
<dbReference type="InterPro" id="IPR016161">
    <property type="entry name" value="Ald_DH/histidinol_DH"/>
</dbReference>
<keyword evidence="14 33" id="KW-0472">Membrane</keyword>
<comment type="catalytic activity">
    <reaction evidence="26">
        <text>hexadecanoate + NADH + 2 H(+) = hexadecanal + NAD(+) + H2O</text>
        <dbReference type="Rhea" id="RHEA:33739"/>
        <dbReference type="ChEBI" id="CHEBI:7896"/>
        <dbReference type="ChEBI" id="CHEBI:15377"/>
        <dbReference type="ChEBI" id="CHEBI:15378"/>
        <dbReference type="ChEBI" id="CHEBI:17600"/>
        <dbReference type="ChEBI" id="CHEBI:57540"/>
        <dbReference type="ChEBI" id="CHEBI:57945"/>
    </reaction>
</comment>
<comment type="catalytic activity">
    <reaction evidence="19">
        <text>dodecanoate + NADH + 2 H(+) = dodecanal + NAD(+) + H2O</text>
        <dbReference type="Rhea" id="RHEA:44168"/>
        <dbReference type="ChEBI" id="CHEBI:15377"/>
        <dbReference type="ChEBI" id="CHEBI:15378"/>
        <dbReference type="ChEBI" id="CHEBI:18262"/>
        <dbReference type="ChEBI" id="CHEBI:27836"/>
        <dbReference type="ChEBI" id="CHEBI:57540"/>
        <dbReference type="ChEBI" id="CHEBI:57945"/>
    </reaction>
</comment>
<evidence type="ECO:0000256" key="4">
    <source>
        <dbReference type="ARBA" id="ARBA00011738"/>
    </source>
</evidence>
<dbReference type="InterPro" id="IPR012394">
    <property type="entry name" value="Aldehyde_DH_NAD(P)"/>
</dbReference>